<feature type="domain" description="VanZ-like" evidence="2">
    <location>
        <begin position="117"/>
        <end position="250"/>
    </location>
</feature>
<gene>
    <name evidence="3" type="ORF">FTX54_016390</name>
</gene>
<keyword evidence="1" id="KW-0472">Membrane</keyword>
<dbReference type="AlphaFoldDB" id="A0A5C7FHL5"/>
<dbReference type="InterPro" id="IPR006976">
    <property type="entry name" value="VanZ-like"/>
</dbReference>
<dbReference type="OrthoDB" id="291892at2"/>
<evidence type="ECO:0000256" key="1">
    <source>
        <dbReference type="SAM" id="Phobius"/>
    </source>
</evidence>
<feature type="transmembrane region" description="Helical" evidence="1">
    <location>
        <begin position="178"/>
        <end position="195"/>
    </location>
</feature>
<dbReference type="Pfam" id="PF04892">
    <property type="entry name" value="VanZ"/>
    <property type="match status" value="1"/>
</dbReference>
<evidence type="ECO:0000259" key="2">
    <source>
        <dbReference type="Pfam" id="PF04892"/>
    </source>
</evidence>
<dbReference type="Proteomes" id="UP000321816">
    <property type="component" value="Chromosome"/>
</dbReference>
<feature type="transmembrane region" description="Helical" evidence="1">
    <location>
        <begin position="202"/>
        <end position="219"/>
    </location>
</feature>
<feature type="transmembrane region" description="Helical" evidence="1">
    <location>
        <begin position="74"/>
        <end position="94"/>
    </location>
</feature>
<dbReference type="EMBL" id="CP144914">
    <property type="protein sequence ID" value="WWD79949.1"/>
    <property type="molecule type" value="Genomic_DNA"/>
</dbReference>
<feature type="transmembrane region" description="Helical" evidence="1">
    <location>
        <begin position="106"/>
        <end position="126"/>
    </location>
</feature>
<accession>A0A5C7FHL5</accession>
<dbReference type="KEGG" id="ahal:FTX54_016390"/>
<feature type="transmembrane region" description="Helical" evidence="1">
    <location>
        <begin position="231"/>
        <end position="253"/>
    </location>
</feature>
<proteinExistence type="predicted"/>
<keyword evidence="1" id="KW-1133">Transmembrane helix</keyword>
<sequence length="262" mass="29003">MKSAKFLLINILPILIILSIIYTASSQSSEEQDISPLLDRVGGEDSLRGTLSALRDRLAESADRGIELAAAHPFLSLAGFVIISIILSVLFFRFYRSSTSLLKKTLLAAATAAASILFLSVVLFVARPETIVEVLRQFASFDHIRALLTRIDFTYAGTEINLQRMGSDGLIEFFLRKGAHFFLFALLGFFLYLAFIKITARTFLSFVLAMIFVIMYAALDEYRQTFLPSRSGIFADVLLDTAGGFFGAVSGWLKKGISKKLK</sequence>
<evidence type="ECO:0000313" key="3">
    <source>
        <dbReference type="EMBL" id="WWD79949.1"/>
    </source>
</evidence>
<keyword evidence="4" id="KW-1185">Reference proteome</keyword>
<dbReference type="NCBIfam" id="NF037970">
    <property type="entry name" value="vanZ_1"/>
    <property type="match status" value="1"/>
</dbReference>
<name>A0A5C7FHL5_9BACI</name>
<reference evidence="3 4" key="1">
    <citation type="submission" date="2024-01" db="EMBL/GenBank/DDBJ databases">
        <title>Complete Genome Sequence of Alkalicoccus halolimnae BZ-SZ-XJ29T, a Moderately Halophilic Bacterium Isolated from a Salt Lake.</title>
        <authorList>
            <person name="Zhao B."/>
        </authorList>
    </citation>
    <scope>NUCLEOTIDE SEQUENCE [LARGE SCALE GENOMIC DNA]</scope>
    <source>
        <strain evidence="3 4">BZ-SZ-XJ29</strain>
    </source>
</reference>
<dbReference type="RefSeq" id="WP_147802587.1">
    <property type="nucleotide sequence ID" value="NZ_CP144914.1"/>
</dbReference>
<protein>
    <submittedName>
        <fullName evidence="3">VanZ family protein</fullName>
    </submittedName>
</protein>
<organism evidence="3 4">
    <name type="scientific">Alkalicoccus halolimnae</name>
    <dbReference type="NCBI Taxonomy" id="1667239"/>
    <lineage>
        <taxon>Bacteria</taxon>
        <taxon>Bacillati</taxon>
        <taxon>Bacillota</taxon>
        <taxon>Bacilli</taxon>
        <taxon>Bacillales</taxon>
        <taxon>Bacillaceae</taxon>
        <taxon>Alkalicoccus</taxon>
    </lineage>
</organism>
<keyword evidence="1" id="KW-0812">Transmembrane</keyword>
<feature type="transmembrane region" description="Helical" evidence="1">
    <location>
        <begin position="7"/>
        <end position="25"/>
    </location>
</feature>
<evidence type="ECO:0000313" key="4">
    <source>
        <dbReference type="Proteomes" id="UP000321816"/>
    </source>
</evidence>